<dbReference type="InterPro" id="IPR000073">
    <property type="entry name" value="AB_hydrolase_1"/>
</dbReference>
<reference evidence="2" key="1">
    <citation type="submission" date="2020-07" db="EMBL/GenBank/DDBJ databases">
        <title>Huge and variable diversity of episymbiotic CPR bacteria and DPANN archaea in groundwater ecosystems.</title>
        <authorList>
            <person name="He C.Y."/>
            <person name="Keren R."/>
            <person name="Whittaker M."/>
            <person name="Farag I.F."/>
            <person name="Doudna J."/>
            <person name="Cate J.H.D."/>
            <person name="Banfield J.F."/>
        </authorList>
    </citation>
    <scope>NUCLEOTIDE SEQUENCE</scope>
    <source>
        <strain evidence="2">NC_groundwater_1664_Pr3_B-0.1um_52_9</strain>
    </source>
</reference>
<dbReference type="SUPFAM" id="SSF53474">
    <property type="entry name" value="alpha/beta-Hydrolases"/>
    <property type="match status" value="1"/>
</dbReference>
<evidence type="ECO:0000313" key="3">
    <source>
        <dbReference type="Proteomes" id="UP000807825"/>
    </source>
</evidence>
<evidence type="ECO:0000313" key="2">
    <source>
        <dbReference type="EMBL" id="MBI5251897.1"/>
    </source>
</evidence>
<keyword evidence="2" id="KW-0378">Hydrolase</keyword>
<dbReference type="EMBL" id="JACRDE010000539">
    <property type="protein sequence ID" value="MBI5251897.1"/>
    <property type="molecule type" value="Genomic_DNA"/>
</dbReference>
<comment type="caution">
    <text evidence="2">The sequence shown here is derived from an EMBL/GenBank/DDBJ whole genome shotgun (WGS) entry which is preliminary data.</text>
</comment>
<organism evidence="2 3">
    <name type="scientific">Desulfomonile tiedjei</name>
    <dbReference type="NCBI Taxonomy" id="2358"/>
    <lineage>
        <taxon>Bacteria</taxon>
        <taxon>Pseudomonadati</taxon>
        <taxon>Thermodesulfobacteriota</taxon>
        <taxon>Desulfomonilia</taxon>
        <taxon>Desulfomonilales</taxon>
        <taxon>Desulfomonilaceae</taxon>
        <taxon>Desulfomonile</taxon>
    </lineage>
</organism>
<name>A0A9D6V5H7_9BACT</name>
<dbReference type="InterPro" id="IPR029058">
    <property type="entry name" value="AB_hydrolase_fold"/>
</dbReference>
<dbReference type="AlphaFoldDB" id="A0A9D6V5H7"/>
<dbReference type="GO" id="GO:0016787">
    <property type="term" value="F:hydrolase activity"/>
    <property type="evidence" value="ECO:0007669"/>
    <property type="project" value="UniProtKB-KW"/>
</dbReference>
<accession>A0A9D6V5H7</accession>
<feature type="domain" description="AB hydrolase-1" evidence="1">
    <location>
        <begin position="27"/>
        <end position="247"/>
    </location>
</feature>
<dbReference type="Gene3D" id="3.40.50.1820">
    <property type="entry name" value="alpha/beta hydrolase"/>
    <property type="match status" value="1"/>
</dbReference>
<dbReference type="PANTHER" id="PTHR43798">
    <property type="entry name" value="MONOACYLGLYCEROL LIPASE"/>
    <property type="match status" value="1"/>
</dbReference>
<dbReference type="Pfam" id="PF12697">
    <property type="entry name" value="Abhydrolase_6"/>
    <property type="match status" value="1"/>
</dbReference>
<protein>
    <submittedName>
        <fullName evidence="2">Alpha/beta hydrolase</fullName>
    </submittedName>
</protein>
<evidence type="ECO:0000259" key="1">
    <source>
        <dbReference type="Pfam" id="PF12697"/>
    </source>
</evidence>
<dbReference type="Proteomes" id="UP000807825">
    <property type="component" value="Unassembled WGS sequence"/>
</dbReference>
<dbReference type="InterPro" id="IPR050266">
    <property type="entry name" value="AB_hydrolase_sf"/>
</dbReference>
<sequence length="260" mass="28104">MPQLSVNGRKLGYEIQPMSFDKSKLTVVFIHGTGGDRNDWRGQLDGLSCAANMLALELPGHGASEPPGESSVSEYSRWVVEFINALGLAKVMVVGCSLGSAITQWIALNAAESWLVAVGLVGAGARLKVHPAFLQGLREDSVKALTALADFCLGDRPDPILQKNLRAKLADSSPELIYGDLYACNEFDVMDKVNTISLPTCLIVGEQDKLTPVKYSKYLNEVIKGSVLNVIPNAGHLVSMEQPEQFNKSLGDFLESLSVR</sequence>
<gene>
    <name evidence="2" type="ORF">HY912_20590</name>
</gene>
<proteinExistence type="predicted"/>